<dbReference type="AlphaFoldDB" id="A0A1P8W9J4"/>
<dbReference type="RefSeq" id="WP_077022563.1">
    <property type="nucleotide sequence ID" value="NZ_CP017641.1"/>
</dbReference>
<dbReference type="CDD" id="cd00158">
    <property type="entry name" value="RHOD"/>
    <property type="match status" value="1"/>
</dbReference>
<dbReference type="GO" id="GO:0006749">
    <property type="term" value="P:glutathione metabolic process"/>
    <property type="evidence" value="ECO:0007669"/>
    <property type="project" value="InterPro"/>
</dbReference>
<dbReference type="Gene3D" id="3.60.15.10">
    <property type="entry name" value="Ribonuclease Z/Hydroxyacylglutathione hydrolase-like"/>
    <property type="match status" value="1"/>
</dbReference>
<dbReference type="SUPFAM" id="SSF52821">
    <property type="entry name" value="Rhodanese/Cell cycle control phosphatase"/>
    <property type="match status" value="2"/>
</dbReference>
<gene>
    <name evidence="3" type="primary">blh_1</name>
    <name evidence="3" type="ORF">Fuma_00293</name>
</gene>
<dbReference type="Proteomes" id="UP000187735">
    <property type="component" value="Chromosome"/>
</dbReference>
<dbReference type="CDD" id="cd07724">
    <property type="entry name" value="POD-like_MBL-fold"/>
    <property type="match status" value="1"/>
</dbReference>
<dbReference type="SMART" id="SM00849">
    <property type="entry name" value="Lactamase_B"/>
    <property type="match status" value="1"/>
</dbReference>
<dbReference type="InterPro" id="IPR051682">
    <property type="entry name" value="Mito_Persulfide_Diox"/>
</dbReference>
<dbReference type="InterPro" id="IPR036866">
    <property type="entry name" value="RibonucZ/Hydroxyglut_hydro"/>
</dbReference>
<organism evidence="3 4">
    <name type="scientific">Fuerstiella marisgermanici</name>
    <dbReference type="NCBI Taxonomy" id="1891926"/>
    <lineage>
        <taxon>Bacteria</taxon>
        <taxon>Pseudomonadati</taxon>
        <taxon>Planctomycetota</taxon>
        <taxon>Planctomycetia</taxon>
        <taxon>Planctomycetales</taxon>
        <taxon>Planctomycetaceae</taxon>
        <taxon>Fuerstiella</taxon>
    </lineage>
</organism>
<keyword evidence="4" id="KW-1185">Reference proteome</keyword>
<evidence type="ECO:0000313" key="4">
    <source>
        <dbReference type="Proteomes" id="UP000187735"/>
    </source>
</evidence>
<dbReference type="GO" id="GO:0016787">
    <property type="term" value="F:hydrolase activity"/>
    <property type="evidence" value="ECO:0007669"/>
    <property type="project" value="UniProtKB-KW"/>
</dbReference>
<keyword evidence="3" id="KW-0378">Hydrolase</keyword>
<feature type="domain" description="Rhodanese" evidence="2">
    <location>
        <begin position="379"/>
        <end position="466"/>
    </location>
</feature>
<accession>A0A1P8W9J4</accession>
<reference evidence="3 4" key="1">
    <citation type="journal article" date="2016" name="Front. Microbiol.">
        <title>Fuerstia marisgermanicae gen. nov., sp. nov., an Unusual Member of the Phylum Planctomycetes from the German Wadden Sea.</title>
        <authorList>
            <person name="Kohn T."/>
            <person name="Heuer A."/>
            <person name="Jogler M."/>
            <person name="Vollmers J."/>
            <person name="Boedeker C."/>
            <person name="Bunk B."/>
            <person name="Rast P."/>
            <person name="Borchert D."/>
            <person name="Glockner I."/>
            <person name="Freese H.M."/>
            <person name="Klenk H.P."/>
            <person name="Overmann J."/>
            <person name="Kaster A.K."/>
            <person name="Rohde M."/>
            <person name="Wiegand S."/>
            <person name="Jogler C."/>
        </authorList>
    </citation>
    <scope>NUCLEOTIDE SEQUENCE [LARGE SCALE GENOMIC DNA]</scope>
    <source>
        <strain evidence="3 4">NH11</strain>
    </source>
</reference>
<dbReference type="InterPro" id="IPR001279">
    <property type="entry name" value="Metallo-B-lactamas"/>
</dbReference>
<sequence>MLLKYFYDKALAHASYMVGCQRAKVAVVVDPGRDINQYLEMADREGLKLIAVAETHIHADYVSGARELADRVGAKLYVSDEGPADWKYLFADQYDHQLVKDGDSFMAGNIKFDVLHTPGHTPESISFMLTDQGGGADKPMGIFTGDFVFVGSIGRPDLLEEAAGLANTAEPGARDLFHSAERFKKLPDYLQVWPAHGAGSACGKGLGAIPSSTVGYEKLFNPALQFKDEDEFVKYILSDQPEAPKYFAVMKRVNKEGPDIIGDKGLPELQPVESVTKTLDEATVIDISPASQFADGHVAGTINIPTSLLAGWAGWVVDYSIPTYLIADPGQLAEATRVLRKIGLDDVRGYFDVAEVRAAGLATESYQSATPQELKQRIESGDVDLIDVRSNDEWNKGRILAAEHQFLGRLPDNLANLATDKPIVAQCQTGGRSAIAASIIQASGREVINLSGGFGAWSTTGLPVADSTSTANCDTEVGQCS</sequence>
<dbReference type="Pfam" id="PF00581">
    <property type="entry name" value="Rhodanese"/>
    <property type="match status" value="1"/>
</dbReference>
<dbReference type="GO" id="GO:0046872">
    <property type="term" value="F:metal ion binding"/>
    <property type="evidence" value="ECO:0007669"/>
    <property type="project" value="UniProtKB-KW"/>
</dbReference>
<name>A0A1P8W9J4_9PLAN</name>
<protein>
    <submittedName>
        <fullName evidence="3">Beta-lactamase hydrolase-like protein</fullName>
        <ecNumber evidence="3">3.-.-.-</ecNumber>
    </submittedName>
</protein>
<dbReference type="STRING" id="1891926.Fuma_00293"/>
<evidence type="ECO:0000256" key="1">
    <source>
        <dbReference type="ARBA" id="ARBA00022723"/>
    </source>
</evidence>
<dbReference type="EC" id="3.-.-.-" evidence="3"/>
<dbReference type="Gene3D" id="3.40.250.10">
    <property type="entry name" value="Rhodanese-like domain"/>
    <property type="match status" value="2"/>
</dbReference>
<dbReference type="InterPro" id="IPR001763">
    <property type="entry name" value="Rhodanese-like_dom"/>
</dbReference>
<dbReference type="PANTHER" id="PTHR43084">
    <property type="entry name" value="PERSULFIDE DIOXYGENASE ETHE1"/>
    <property type="match status" value="1"/>
</dbReference>
<evidence type="ECO:0000313" key="3">
    <source>
        <dbReference type="EMBL" id="APZ90712.1"/>
    </source>
</evidence>
<proteinExistence type="predicted"/>
<dbReference type="PANTHER" id="PTHR43084:SF1">
    <property type="entry name" value="PERSULFIDE DIOXYGENASE ETHE1, MITOCHONDRIAL"/>
    <property type="match status" value="1"/>
</dbReference>
<dbReference type="GO" id="GO:0070813">
    <property type="term" value="P:hydrogen sulfide metabolic process"/>
    <property type="evidence" value="ECO:0007669"/>
    <property type="project" value="TreeGrafter"/>
</dbReference>
<evidence type="ECO:0000259" key="2">
    <source>
        <dbReference type="PROSITE" id="PS50206"/>
    </source>
</evidence>
<feature type="domain" description="Rhodanese" evidence="2">
    <location>
        <begin position="278"/>
        <end position="365"/>
    </location>
</feature>
<dbReference type="SUPFAM" id="SSF56281">
    <property type="entry name" value="Metallo-hydrolase/oxidoreductase"/>
    <property type="match status" value="1"/>
</dbReference>
<dbReference type="EMBL" id="CP017641">
    <property type="protein sequence ID" value="APZ90712.1"/>
    <property type="molecule type" value="Genomic_DNA"/>
</dbReference>
<dbReference type="GO" id="GO:0050313">
    <property type="term" value="F:sulfur dioxygenase activity"/>
    <property type="evidence" value="ECO:0007669"/>
    <property type="project" value="InterPro"/>
</dbReference>
<dbReference type="KEGG" id="fmr:Fuma_00293"/>
<dbReference type="PROSITE" id="PS50206">
    <property type="entry name" value="RHODANESE_3"/>
    <property type="match status" value="2"/>
</dbReference>
<dbReference type="Pfam" id="PF00753">
    <property type="entry name" value="Lactamase_B"/>
    <property type="match status" value="1"/>
</dbReference>
<dbReference type="InterPro" id="IPR044528">
    <property type="entry name" value="POD-like_MBL-fold"/>
</dbReference>
<dbReference type="InterPro" id="IPR036873">
    <property type="entry name" value="Rhodanese-like_dom_sf"/>
</dbReference>
<keyword evidence="1" id="KW-0479">Metal-binding</keyword>
<dbReference type="SMART" id="SM00450">
    <property type="entry name" value="RHOD"/>
    <property type="match status" value="1"/>
</dbReference>
<dbReference type="OrthoDB" id="9784009at2"/>
<dbReference type="FunFam" id="3.60.15.10:FF:000030">
    <property type="entry name" value="Metallo-beta-lactamase family protein"/>
    <property type="match status" value="1"/>
</dbReference>